<sequence length="191" mass="21171">MCEIQSLVKRSYNQKSEDCPDGSIEKTAPKPRSPAGRETNVSRSAKVTSVRLKSRPKSKPTGRSRNATRETLSRGRPSFKRPRHAAHDQSARAGKQGLAAAQPVPRTTADASVRAGKERPTSGREFHRPNLNPLDHAGRPRIRPTPTVPTRPRSDCPADRPDRPSQRRGRPEALFEAQTYVFKPGLTLSRL</sequence>
<dbReference type="EMBL" id="CACVBM020000943">
    <property type="protein sequence ID" value="CAA7024886.1"/>
    <property type="molecule type" value="Genomic_DNA"/>
</dbReference>
<proteinExistence type="predicted"/>
<evidence type="ECO:0000256" key="1">
    <source>
        <dbReference type="SAM" id="MobiDB-lite"/>
    </source>
</evidence>
<accession>A0A6D2IID5</accession>
<organism evidence="2 3">
    <name type="scientific">Microthlaspi erraticum</name>
    <dbReference type="NCBI Taxonomy" id="1685480"/>
    <lineage>
        <taxon>Eukaryota</taxon>
        <taxon>Viridiplantae</taxon>
        <taxon>Streptophyta</taxon>
        <taxon>Embryophyta</taxon>
        <taxon>Tracheophyta</taxon>
        <taxon>Spermatophyta</taxon>
        <taxon>Magnoliopsida</taxon>
        <taxon>eudicotyledons</taxon>
        <taxon>Gunneridae</taxon>
        <taxon>Pentapetalae</taxon>
        <taxon>rosids</taxon>
        <taxon>malvids</taxon>
        <taxon>Brassicales</taxon>
        <taxon>Brassicaceae</taxon>
        <taxon>Coluteocarpeae</taxon>
        <taxon>Microthlaspi</taxon>
    </lineage>
</organism>
<feature type="region of interest" description="Disordered" evidence="1">
    <location>
        <begin position="1"/>
        <end position="176"/>
    </location>
</feature>
<gene>
    <name evidence="2" type="ORF">MERR_LOCUS12121</name>
</gene>
<feature type="compositionally biased region" description="Basic and acidic residues" evidence="1">
    <location>
        <begin position="152"/>
        <end position="173"/>
    </location>
</feature>
<dbReference type="Proteomes" id="UP000467841">
    <property type="component" value="Unassembled WGS sequence"/>
</dbReference>
<feature type="compositionally biased region" description="Basic residues" evidence="1">
    <location>
        <begin position="52"/>
        <end position="62"/>
    </location>
</feature>
<protein>
    <submittedName>
        <fullName evidence="2">Uncharacterized protein</fullName>
    </submittedName>
</protein>
<evidence type="ECO:0000313" key="2">
    <source>
        <dbReference type="EMBL" id="CAA7024886.1"/>
    </source>
</evidence>
<comment type="caution">
    <text evidence="2">The sequence shown here is derived from an EMBL/GenBank/DDBJ whole genome shotgun (WGS) entry which is preliminary data.</text>
</comment>
<keyword evidence="3" id="KW-1185">Reference proteome</keyword>
<dbReference type="AlphaFoldDB" id="A0A6D2IID5"/>
<evidence type="ECO:0000313" key="3">
    <source>
        <dbReference type="Proteomes" id="UP000467841"/>
    </source>
</evidence>
<reference evidence="2" key="1">
    <citation type="submission" date="2020-01" db="EMBL/GenBank/DDBJ databases">
        <authorList>
            <person name="Mishra B."/>
        </authorList>
    </citation>
    <scope>NUCLEOTIDE SEQUENCE [LARGE SCALE GENOMIC DNA]</scope>
</reference>
<feature type="compositionally biased region" description="Basic and acidic residues" evidence="1">
    <location>
        <begin position="15"/>
        <end position="28"/>
    </location>
</feature>
<feature type="compositionally biased region" description="Basic and acidic residues" evidence="1">
    <location>
        <begin position="115"/>
        <end position="128"/>
    </location>
</feature>
<name>A0A6D2IID5_9BRAS</name>